<evidence type="ECO:0000256" key="4">
    <source>
        <dbReference type="ARBA" id="ARBA00022741"/>
    </source>
</evidence>
<dbReference type="AlphaFoldDB" id="A0A839UXT2"/>
<evidence type="ECO:0000256" key="5">
    <source>
        <dbReference type="ARBA" id="ARBA00022840"/>
    </source>
</evidence>
<dbReference type="InterPro" id="IPR035985">
    <property type="entry name" value="Ubiquitin-activating_enz"/>
</dbReference>
<evidence type="ECO:0000256" key="7">
    <source>
        <dbReference type="ARBA" id="ARBA00055169"/>
    </source>
</evidence>
<accession>A0A839UXT2</accession>
<evidence type="ECO:0000256" key="1">
    <source>
        <dbReference type="ARBA" id="ARBA00005046"/>
    </source>
</evidence>
<feature type="domain" description="THIF-type NAD/FAD binding fold" evidence="14">
    <location>
        <begin position="9"/>
        <end position="241"/>
    </location>
</feature>
<dbReference type="SUPFAM" id="SSF69572">
    <property type="entry name" value="Activating enzymes of the ubiquitin-like proteins"/>
    <property type="match status" value="1"/>
</dbReference>
<keyword evidence="5" id="KW-0067">ATP-binding</keyword>
<evidence type="ECO:0000313" key="16">
    <source>
        <dbReference type="Proteomes" id="UP000559987"/>
    </source>
</evidence>
<sequence length="253" mass="26765">MDNPSLMRYSRHILLDELDIAGQETLIQSHALIVGMGGLGCPAALYLGASGVGKLTLVDHDTVDLGNLQRQIAHKESSIGQPKPESVRDSLLAINSELEVHTINAALHGEQLAAAVADADIVLDCTDNLASRFALNEACVSKAKPLVSGAAIRWEAQISVFHPSAGGACYQCLYKPDNQTNASCAESGVVAPLVGIVGAMQALEAIKILTNTGQSLRNRLLLLDAKTMRWREMALQSDPLCAVCGNSKVNAAE</sequence>
<comment type="caution">
    <text evidence="15">The sequence shown here is derived from an EMBL/GenBank/DDBJ whole genome shotgun (WGS) entry which is preliminary data.</text>
</comment>
<keyword evidence="16" id="KW-1185">Reference proteome</keyword>
<dbReference type="FunFam" id="3.40.50.720:FF:000033">
    <property type="entry name" value="Adenylyltransferase and sulfurtransferase MOCS3"/>
    <property type="match status" value="1"/>
</dbReference>
<dbReference type="RefSeq" id="WP_183911636.1">
    <property type="nucleotide sequence ID" value="NZ_JACHXZ010000006.1"/>
</dbReference>
<evidence type="ECO:0000256" key="13">
    <source>
        <dbReference type="ARBA" id="ARBA00078531"/>
    </source>
</evidence>
<comment type="similarity">
    <text evidence="2">Belongs to the HesA/MoeB/ThiF family.</text>
</comment>
<evidence type="ECO:0000313" key="15">
    <source>
        <dbReference type="EMBL" id="MBB3170135.1"/>
    </source>
</evidence>
<dbReference type="GO" id="GO:0008146">
    <property type="term" value="F:sulfotransferase activity"/>
    <property type="evidence" value="ECO:0007669"/>
    <property type="project" value="TreeGrafter"/>
</dbReference>
<dbReference type="NCBIfam" id="NF004281">
    <property type="entry name" value="PRK05690.1"/>
    <property type="match status" value="1"/>
</dbReference>
<keyword evidence="3 15" id="KW-0808">Transferase</keyword>
<evidence type="ECO:0000256" key="12">
    <source>
        <dbReference type="ARBA" id="ARBA00075328"/>
    </source>
</evidence>
<dbReference type="Proteomes" id="UP000559987">
    <property type="component" value="Unassembled WGS sequence"/>
</dbReference>
<dbReference type="GO" id="GO:0008641">
    <property type="term" value="F:ubiquitin-like modifier activating enzyme activity"/>
    <property type="evidence" value="ECO:0007669"/>
    <property type="project" value="InterPro"/>
</dbReference>
<evidence type="ECO:0000256" key="8">
    <source>
        <dbReference type="ARBA" id="ARBA00063809"/>
    </source>
</evidence>
<comment type="subunit">
    <text evidence="8">Homodimer. Forms a stable heterotetrameric complex of 2 MoeB and 2 MoaD during adenylation of MoaD.</text>
</comment>
<evidence type="ECO:0000256" key="9">
    <source>
        <dbReference type="ARBA" id="ARBA00066884"/>
    </source>
</evidence>
<comment type="function">
    <text evidence="7">Catalyzes the adenylation by ATP of the carboxyl group of the C-terminal glycine of sulfur carrier protein MoaD.</text>
</comment>
<dbReference type="PANTHER" id="PTHR10953">
    <property type="entry name" value="UBIQUITIN-ACTIVATING ENZYME E1"/>
    <property type="match status" value="1"/>
</dbReference>
<organism evidence="15 16">
    <name type="scientific">Simiduia aestuariiviva</name>
    <dbReference type="NCBI Taxonomy" id="1510459"/>
    <lineage>
        <taxon>Bacteria</taxon>
        <taxon>Pseudomonadati</taxon>
        <taxon>Pseudomonadota</taxon>
        <taxon>Gammaproteobacteria</taxon>
        <taxon>Cellvibrionales</taxon>
        <taxon>Cellvibrionaceae</taxon>
        <taxon>Simiduia</taxon>
    </lineage>
</organism>
<dbReference type="EC" id="2.7.7.80" evidence="9"/>
<reference evidence="15 16" key="1">
    <citation type="submission" date="2020-08" db="EMBL/GenBank/DDBJ databases">
        <title>Genomic Encyclopedia of Type Strains, Phase III (KMG-III): the genomes of soil and plant-associated and newly described type strains.</title>
        <authorList>
            <person name="Whitman W."/>
        </authorList>
    </citation>
    <scope>NUCLEOTIDE SEQUENCE [LARGE SCALE GENOMIC DNA]</scope>
    <source>
        <strain evidence="15 16">CECT 8571</strain>
    </source>
</reference>
<dbReference type="CDD" id="cd00757">
    <property type="entry name" value="ThiF_MoeB_HesA_family"/>
    <property type="match status" value="1"/>
</dbReference>
<dbReference type="Gene3D" id="3.40.50.720">
    <property type="entry name" value="NAD(P)-binding Rossmann-like Domain"/>
    <property type="match status" value="1"/>
</dbReference>
<dbReference type="EMBL" id="JACHXZ010000006">
    <property type="protein sequence ID" value="MBB3170135.1"/>
    <property type="molecule type" value="Genomic_DNA"/>
</dbReference>
<dbReference type="GO" id="GO:0005829">
    <property type="term" value="C:cytosol"/>
    <property type="evidence" value="ECO:0007669"/>
    <property type="project" value="TreeGrafter"/>
</dbReference>
<proteinExistence type="inferred from homology"/>
<dbReference type="InterPro" id="IPR045886">
    <property type="entry name" value="ThiF/MoeB/HesA"/>
</dbReference>
<comment type="catalytic activity">
    <reaction evidence="6">
        <text>[molybdopterin-synthase sulfur-carrier protein]-C-terminal Gly-Gly + ATP + H(+) = [molybdopterin-synthase sulfur-carrier protein]-C-terminal Gly-Gly-AMP + diphosphate</text>
        <dbReference type="Rhea" id="RHEA:43616"/>
        <dbReference type="Rhea" id="RHEA-COMP:12159"/>
        <dbReference type="Rhea" id="RHEA-COMP:12202"/>
        <dbReference type="ChEBI" id="CHEBI:15378"/>
        <dbReference type="ChEBI" id="CHEBI:30616"/>
        <dbReference type="ChEBI" id="CHEBI:33019"/>
        <dbReference type="ChEBI" id="CHEBI:90618"/>
        <dbReference type="ChEBI" id="CHEBI:90778"/>
        <dbReference type="EC" id="2.7.7.80"/>
    </reaction>
</comment>
<gene>
    <name evidence="15" type="ORF">FHS30_003352</name>
</gene>
<dbReference type="GO" id="GO:0005524">
    <property type="term" value="F:ATP binding"/>
    <property type="evidence" value="ECO:0007669"/>
    <property type="project" value="UniProtKB-KW"/>
</dbReference>
<protein>
    <recommendedName>
        <fullName evidence="10">Molybdopterin-synthase adenylyltransferase</fullName>
        <ecNumber evidence="9">2.7.7.80</ecNumber>
    </recommendedName>
    <alternativeName>
        <fullName evidence="13">MoaD protein adenylase</fullName>
    </alternativeName>
    <alternativeName>
        <fullName evidence="11">Molybdopterin-converting factor subunit 1 adenylase</fullName>
    </alternativeName>
    <alternativeName>
        <fullName evidence="12">Sulfur carrier protein MoaD adenylyltransferase</fullName>
    </alternativeName>
</protein>
<name>A0A839UXT2_9GAMM</name>
<keyword evidence="4" id="KW-0547">Nucleotide-binding</keyword>
<keyword evidence="15" id="KW-0548">Nucleotidyltransferase</keyword>
<evidence type="ECO:0000256" key="3">
    <source>
        <dbReference type="ARBA" id="ARBA00022679"/>
    </source>
</evidence>
<evidence type="ECO:0000256" key="11">
    <source>
        <dbReference type="ARBA" id="ARBA00075110"/>
    </source>
</evidence>
<evidence type="ECO:0000256" key="2">
    <source>
        <dbReference type="ARBA" id="ARBA00009919"/>
    </source>
</evidence>
<evidence type="ECO:0000256" key="6">
    <source>
        <dbReference type="ARBA" id="ARBA00052218"/>
    </source>
</evidence>
<dbReference type="PANTHER" id="PTHR10953:SF102">
    <property type="entry name" value="ADENYLYLTRANSFERASE AND SULFURTRANSFERASE MOCS3"/>
    <property type="match status" value="1"/>
</dbReference>
<evidence type="ECO:0000256" key="10">
    <source>
        <dbReference type="ARBA" id="ARBA00073635"/>
    </source>
</evidence>
<dbReference type="Pfam" id="PF00899">
    <property type="entry name" value="ThiF"/>
    <property type="match status" value="1"/>
</dbReference>
<comment type="pathway">
    <text evidence="1">Cofactor biosynthesis; molybdopterin biosynthesis.</text>
</comment>
<dbReference type="GO" id="GO:0004792">
    <property type="term" value="F:thiosulfate-cyanide sulfurtransferase activity"/>
    <property type="evidence" value="ECO:0007669"/>
    <property type="project" value="TreeGrafter"/>
</dbReference>
<evidence type="ECO:0000259" key="14">
    <source>
        <dbReference type="Pfam" id="PF00899"/>
    </source>
</evidence>
<dbReference type="InterPro" id="IPR000594">
    <property type="entry name" value="ThiF_NAD_FAD-bd"/>
</dbReference>
<dbReference type="GO" id="GO:0061605">
    <property type="term" value="F:molybdopterin-synthase adenylyltransferase activity"/>
    <property type="evidence" value="ECO:0007669"/>
    <property type="project" value="UniProtKB-EC"/>
</dbReference>